<dbReference type="InterPro" id="IPR050793">
    <property type="entry name" value="CMP-NeuNAc_synthase"/>
</dbReference>
<evidence type="ECO:0000256" key="2">
    <source>
        <dbReference type="ARBA" id="ARBA00001946"/>
    </source>
</evidence>
<keyword evidence="9 12" id="KW-0460">Magnesium</keyword>
<feature type="binding site" evidence="13">
    <location>
        <position position="24"/>
    </location>
    <ligand>
        <name>substrate</name>
    </ligand>
</feature>
<evidence type="ECO:0000256" key="8">
    <source>
        <dbReference type="ARBA" id="ARBA00022801"/>
    </source>
</evidence>
<dbReference type="InterPro" id="IPR023214">
    <property type="entry name" value="HAD_sf"/>
</dbReference>
<dbReference type="GO" id="GO:0019143">
    <property type="term" value="F:3-deoxy-manno-octulosonate-8-phosphatase activity"/>
    <property type="evidence" value="ECO:0007669"/>
    <property type="project" value="UniProtKB-UniRule"/>
</dbReference>
<organism evidence="14 15">
    <name type="scientific">Nitrincola iocasae</name>
    <dbReference type="NCBI Taxonomy" id="2614693"/>
    <lineage>
        <taxon>Bacteria</taxon>
        <taxon>Pseudomonadati</taxon>
        <taxon>Pseudomonadota</taxon>
        <taxon>Gammaproteobacteria</taxon>
        <taxon>Oceanospirillales</taxon>
        <taxon>Oceanospirillaceae</taxon>
        <taxon>Nitrincola</taxon>
    </lineage>
</organism>
<feature type="binding site" evidence="13">
    <location>
        <position position="22"/>
    </location>
    <ligand>
        <name>Mg(2+)</name>
        <dbReference type="ChEBI" id="CHEBI:18420"/>
    </ligand>
</feature>
<evidence type="ECO:0000256" key="10">
    <source>
        <dbReference type="ARBA" id="ARBA00022985"/>
    </source>
</evidence>
<evidence type="ECO:0000256" key="9">
    <source>
        <dbReference type="ARBA" id="ARBA00022842"/>
    </source>
</evidence>
<feature type="binding site" evidence="13">
    <location>
        <position position="115"/>
    </location>
    <ligand>
        <name>Mg(2+)</name>
        <dbReference type="ChEBI" id="CHEBI:18420"/>
    </ligand>
</feature>
<dbReference type="SFLD" id="SFLDG01136">
    <property type="entry name" value="C1.6:_Phosphoserine_Phosphatas"/>
    <property type="match status" value="1"/>
</dbReference>
<dbReference type="KEGG" id="nik:F5I99_13775"/>
<dbReference type="CDD" id="cd01630">
    <property type="entry name" value="HAD_KDO-like"/>
    <property type="match status" value="1"/>
</dbReference>
<keyword evidence="15" id="KW-1185">Reference proteome</keyword>
<proteinExistence type="inferred from homology"/>
<dbReference type="InterPro" id="IPR036412">
    <property type="entry name" value="HAD-like_sf"/>
</dbReference>
<evidence type="ECO:0000256" key="1">
    <source>
        <dbReference type="ARBA" id="ARBA00000898"/>
    </source>
</evidence>
<evidence type="ECO:0000256" key="7">
    <source>
        <dbReference type="ARBA" id="ARBA00022723"/>
    </source>
</evidence>
<accession>A0A5J6LGP5</accession>
<protein>
    <recommendedName>
        <fullName evidence="6 12">3-deoxy-D-manno-octulosonate 8-phosphate phosphatase KdsC</fullName>
        <ecNumber evidence="5 12">3.1.3.45</ecNumber>
    </recommendedName>
    <alternativeName>
        <fullName evidence="11 12">KDO 8-P phosphatase</fullName>
    </alternativeName>
</protein>
<dbReference type="EC" id="3.1.3.45" evidence="5 12"/>
<dbReference type="Proteomes" id="UP000325606">
    <property type="component" value="Chromosome"/>
</dbReference>
<gene>
    <name evidence="14" type="ORF">F5I99_13775</name>
</gene>
<sequence length="178" mass="19214">MTEILSDELKQRLQAIRLAVFDVDGILTDGSLYFLPDGQEIKAFNTLDGLGLKLLQKAGIKTAIITGRSSSQVSMRAKALGVDWLLQGREDKLTALEEIWQESGDSATTTAYIGDDLPDLAAIITVAFGASVPNGHPVVCKEADWCTTRRGGQGAAREFCEILLSAQGKLSGLIEEFR</sequence>
<dbReference type="NCBIfam" id="TIGR01670">
    <property type="entry name" value="KdsC-phosphatas"/>
    <property type="match status" value="1"/>
</dbReference>
<dbReference type="AlphaFoldDB" id="A0A5J6LGP5"/>
<dbReference type="SFLD" id="SFLDG01138">
    <property type="entry name" value="C1.6.2:_Deoxy-d-mannose-octulo"/>
    <property type="match status" value="1"/>
</dbReference>
<comment type="catalytic activity">
    <reaction evidence="1 12">
        <text>3-deoxy-alpha-D-manno-2-octulosonate-8-phosphate + H2O = 3-deoxy-alpha-D-manno-oct-2-ulosonate + phosphate</text>
        <dbReference type="Rhea" id="RHEA:11500"/>
        <dbReference type="ChEBI" id="CHEBI:15377"/>
        <dbReference type="ChEBI" id="CHEBI:43474"/>
        <dbReference type="ChEBI" id="CHEBI:85985"/>
        <dbReference type="ChEBI" id="CHEBI:85986"/>
        <dbReference type="EC" id="3.1.3.45"/>
    </reaction>
</comment>
<dbReference type="Gene3D" id="3.40.50.1000">
    <property type="entry name" value="HAD superfamily/HAD-like"/>
    <property type="match status" value="1"/>
</dbReference>
<evidence type="ECO:0000313" key="15">
    <source>
        <dbReference type="Proteomes" id="UP000325606"/>
    </source>
</evidence>
<reference evidence="14 15" key="1">
    <citation type="submission" date="2019-09" db="EMBL/GenBank/DDBJ databases">
        <title>Nitrincola iocasae sp. nov., a bacterium isolated from the sediment collected at a cold seep field in South China Sea.</title>
        <authorList>
            <person name="Zhang H."/>
            <person name="Wang H."/>
            <person name="Li C."/>
        </authorList>
    </citation>
    <scope>NUCLEOTIDE SEQUENCE [LARGE SCALE GENOMIC DNA]</scope>
    <source>
        <strain evidence="14 15">KXZD1103</strain>
    </source>
</reference>
<evidence type="ECO:0000256" key="12">
    <source>
        <dbReference type="PIRNR" id="PIRNR006118"/>
    </source>
</evidence>
<dbReference type="PANTHER" id="PTHR21485:SF6">
    <property type="entry name" value="N-ACYLNEURAMINATE CYTIDYLYLTRANSFERASE-RELATED"/>
    <property type="match status" value="1"/>
</dbReference>
<comment type="similarity">
    <text evidence="3 12">Belongs to the KdsC family.</text>
</comment>
<evidence type="ECO:0000256" key="3">
    <source>
        <dbReference type="ARBA" id="ARBA00005893"/>
    </source>
</evidence>
<dbReference type="GO" id="GO:0046872">
    <property type="term" value="F:metal ion binding"/>
    <property type="evidence" value="ECO:0007669"/>
    <property type="project" value="UniProtKB-UniRule"/>
</dbReference>
<dbReference type="PANTHER" id="PTHR21485">
    <property type="entry name" value="HAD SUPERFAMILY MEMBERS CMAS AND KDSC"/>
    <property type="match status" value="1"/>
</dbReference>
<comment type="function">
    <text evidence="12">Catalyzes the hydrolysis of 3-deoxy-D-manno-octulosonate 8-phosphate (KDO 8-P) to 3-deoxy-D-manno-octulosonate (KDO) and inorganic phosphate.</text>
</comment>
<evidence type="ECO:0000256" key="6">
    <source>
        <dbReference type="ARBA" id="ARBA00020092"/>
    </source>
</evidence>
<evidence type="ECO:0000256" key="11">
    <source>
        <dbReference type="ARBA" id="ARBA00031051"/>
    </source>
</evidence>
<keyword evidence="7 12" id="KW-0479">Metal-binding</keyword>
<keyword evidence="10 12" id="KW-0448">Lipopolysaccharide biosynthesis</keyword>
<evidence type="ECO:0000313" key="14">
    <source>
        <dbReference type="EMBL" id="QEW07476.1"/>
    </source>
</evidence>
<comment type="subunit">
    <text evidence="4 12">Homotetramer.</text>
</comment>
<dbReference type="SFLD" id="SFLDS00003">
    <property type="entry name" value="Haloacid_Dehalogenase"/>
    <property type="match status" value="1"/>
</dbReference>
<dbReference type="EMBL" id="CP044222">
    <property type="protein sequence ID" value="QEW07476.1"/>
    <property type="molecule type" value="Genomic_DNA"/>
</dbReference>
<comment type="cofactor">
    <cofactor evidence="2 12 13">
        <name>Mg(2+)</name>
        <dbReference type="ChEBI" id="CHEBI:18420"/>
    </cofactor>
</comment>
<keyword evidence="8 12" id="KW-0378">Hydrolase</keyword>
<dbReference type="SUPFAM" id="SSF56784">
    <property type="entry name" value="HAD-like"/>
    <property type="match status" value="1"/>
</dbReference>
<dbReference type="FunFam" id="3.40.50.1000:FF:000029">
    <property type="entry name" value="3-deoxy-D-manno-octulosonate 8-phosphate phosphatase KdsC"/>
    <property type="match status" value="1"/>
</dbReference>
<dbReference type="GO" id="GO:0008781">
    <property type="term" value="F:N-acylneuraminate cytidylyltransferase activity"/>
    <property type="evidence" value="ECO:0007669"/>
    <property type="project" value="TreeGrafter"/>
</dbReference>
<dbReference type="PIRSF" id="PIRSF006118">
    <property type="entry name" value="KDO8-P_Ptase"/>
    <property type="match status" value="1"/>
</dbReference>
<evidence type="ECO:0000256" key="13">
    <source>
        <dbReference type="PIRSR" id="PIRSR006118-2"/>
    </source>
</evidence>
<evidence type="ECO:0000256" key="5">
    <source>
        <dbReference type="ARBA" id="ARBA00013066"/>
    </source>
</evidence>
<dbReference type="GO" id="GO:0009103">
    <property type="term" value="P:lipopolysaccharide biosynthetic process"/>
    <property type="evidence" value="ECO:0007669"/>
    <property type="project" value="UniProtKB-UniRule"/>
</dbReference>
<evidence type="ECO:0000256" key="4">
    <source>
        <dbReference type="ARBA" id="ARBA00011881"/>
    </source>
</evidence>
<name>A0A5J6LGP5_9GAMM</name>
<dbReference type="InterPro" id="IPR010023">
    <property type="entry name" value="KdsC_fam"/>
</dbReference>